<name>A0ACC3CIB2_PYRYE</name>
<dbReference type="Proteomes" id="UP000798662">
    <property type="component" value="Chromosome 3"/>
</dbReference>
<evidence type="ECO:0000313" key="1">
    <source>
        <dbReference type="EMBL" id="KAK1869902.1"/>
    </source>
</evidence>
<evidence type="ECO:0000313" key="2">
    <source>
        <dbReference type="Proteomes" id="UP000798662"/>
    </source>
</evidence>
<organism evidence="1 2">
    <name type="scientific">Pyropia yezoensis</name>
    <name type="common">Susabi-nori</name>
    <name type="synonym">Porphyra yezoensis</name>
    <dbReference type="NCBI Taxonomy" id="2788"/>
    <lineage>
        <taxon>Eukaryota</taxon>
        <taxon>Rhodophyta</taxon>
        <taxon>Bangiophyceae</taxon>
        <taxon>Bangiales</taxon>
        <taxon>Bangiaceae</taxon>
        <taxon>Pyropia</taxon>
    </lineage>
</organism>
<gene>
    <name evidence="1" type="ORF">I4F81_012367</name>
</gene>
<dbReference type="EMBL" id="CM020620">
    <property type="protein sequence ID" value="KAK1869902.1"/>
    <property type="molecule type" value="Genomic_DNA"/>
</dbReference>
<comment type="caution">
    <text evidence="1">The sequence shown here is derived from an EMBL/GenBank/DDBJ whole genome shotgun (WGS) entry which is preliminary data.</text>
</comment>
<protein>
    <submittedName>
        <fullName evidence="1">Uncharacterized protein</fullName>
    </submittedName>
</protein>
<reference evidence="1" key="1">
    <citation type="submission" date="2019-11" db="EMBL/GenBank/DDBJ databases">
        <title>Nori genome reveals adaptations in red seaweeds to the harsh intertidal environment.</title>
        <authorList>
            <person name="Wang D."/>
            <person name="Mao Y."/>
        </authorList>
    </citation>
    <scope>NUCLEOTIDE SEQUENCE</scope>
    <source>
        <tissue evidence="1">Gametophyte</tissue>
    </source>
</reference>
<proteinExistence type="predicted"/>
<keyword evidence="2" id="KW-1185">Reference proteome</keyword>
<sequence length="315" mass="32751">MAAFVAAGVVQLPAGRRSARLAAGGGGSRAAAAIAAASPRCRGAAALGRSGWVAGATGGAAAAGARRARGTSPTCTAAEPPSSGPPASTPTPPSPKTELRVGRGNSIDVEGRSISFDYWPGTEAYPTVVYLPGFFYARSRTAKANALEIFCKRRAQPFLVQEYSGVGQSEGSFAEGTLTRWMAECVAILDAVVPPGGKAVLVGSGIGGWMALHVAQMRPDVVVGLVGVSADPDFTEDLLRPALTDTQKEALETDGQLVLQWGFRDYVLSKALMEDAKKWCVMRGGDASLDVRVPVRLIHGLADEEGRDRGGVELR</sequence>
<accession>A0ACC3CIB2</accession>